<proteinExistence type="predicted"/>
<dbReference type="InterPro" id="IPR051209">
    <property type="entry name" value="FAD-bind_Monooxygenase_sf"/>
</dbReference>
<comment type="caution">
    <text evidence="2">The sequence shown here is derived from an EMBL/GenBank/DDBJ whole genome shotgun (WGS) entry which is preliminary data.</text>
</comment>
<dbReference type="InterPro" id="IPR036188">
    <property type="entry name" value="FAD/NAD-bd_sf"/>
</dbReference>
<feature type="compositionally biased region" description="Polar residues" evidence="1">
    <location>
        <begin position="505"/>
        <end position="516"/>
    </location>
</feature>
<dbReference type="Gene3D" id="3.50.50.60">
    <property type="entry name" value="FAD/NAD(P)-binding domain"/>
    <property type="match status" value="2"/>
</dbReference>
<dbReference type="Proteomes" id="UP000239874">
    <property type="component" value="Unassembled WGS sequence"/>
</dbReference>
<evidence type="ECO:0000313" key="3">
    <source>
        <dbReference type="Proteomes" id="UP000239874"/>
    </source>
</evidence>
<accession>A0A2S6AKU0</accession>
<organism evidence="2 3">
    <name type="scientific">Nocardia nova</name>
    <dbReference type="NCBI Taxonomy" id="37330"/>
    <lineage>
        <taxon>Bacteria</taxon>
        <taxon>Bacillati</taxon>
        <taxon>Actinomycetota</taxon>
        <taxon>Actinomycetes</taxon>
        <taxon>Mycobacteriales</taxon>
        <taxon>Nocardiaceae</taxon>
        <taxon>Nocardia</taxon>
    </lineage>
</organism>
<dbReference type="Pfam" id="PF13738">
    <property type="entry name" value="Pyr_redox_3"/>
    <property type="match status" value="1"/>
</dbReference>
<evidence type="ECO:0000256" key="1">
    <source>
        <dbReference type="SAM" id="MobiDB-lite"/>
    </source>
</evidence>
<dbReference type="RefSeq" id="WP_104380377.1">
    <property type="nucleotide sequence ID" value="NZ_PSZC01000018.1"/>
</dbReference>
<dbReference type="EMBL" id="PSZC01000018">
    <property type="protein sequence ID" value="PPJ35836.1"/>
    <property type="molecule type" value="Genomic_DNA"/>
</dbReference>
<dbReference type="PANTHER" id="PTHR42877:SF4">
    <property type="entry name" value="FAD_NAD(P)-BINDING DOMAIN-CONTAINING PROTEIN-RELATED"/>
    <property type="match status" value="1"/>
</dbReference>
<feature type="region of interest" description="Disordered" evidence="1">
    <location>
        <begin position="491"/>
        <end position="526"/>
    </location>
</feature>
<dbReference type="SUPFAM" id="SSF51905">
    <property type="entry name" value="FAD/NAD(P)-binding domain"/>
    <property type="match status" value="2"/>
</dbReference>
<evidence type="ECO:0000313" key="2">
    <source>
        <dbReference type="EMBL" id="PPJ35836.1"/>
    </source>
</evidence>
<dbReference type="AlphaFoldDB" id="A0A2S6AKU0"/>
<reference evidence="2 3" key="1">
    <citation type="submission" date="2018-02" db="EMBL/GenBank/DDBJ databases">
        <title>8 Nocardia nova and 1 Nocardia cyriacigeorgica strain used for evolution to TMP-SMX.</title>
        <authorList>
            <person name="Mehta H."/>
            <person name="Weng J."/>
            <person name="Shamoo Y."/>
        </authorList>
    </citation>
    <scope>NUCLEOTIDE SEQUENCE [LARGE SCALE GENOMIC DNA]</scope>
    <source>
        <strain evidence="2 3">MDA3139</strain>
    </source>
</reference>
<dbReference type="PANTHER" id="PTHR42877">
    <property type="entry name" value="L-ORNITHINE N(5)-MONOOXYGENASE-RELATED"/>
    <property type="match status" value="1"/>
</dbReference>
<name>A0A2S6AKU0_9NOCA</name>
<gene>
    <name evidence="2" type="ORF">C5E45_23815</name>
</gene>
<protein>
    <submittedName>
        <fullName evidence="2">NAD(P)/FAD-dependent oxidoreductase</fullName>
    </submittedName>
</protein>
<sequence length="526" mass="58811">MTFRGQHEIVIVGAAFSGIGMAALLKRHCLNNFVLLEKEDAVGGVWRDNAYPGCSCDVPQQLYSYSFRPAYGPAVRYPGQRDILEYLHGVVEREGLRPHLQLSAAVVDAVYDENGWWDLTTSDGDQYRARQVIWAVGQLHRPYIPDIPGQDSFYGNMFHSARWDHNLDLADLTVAVVGTGASAIQLVPEIAEKARKVVVFQRTPHWVLPRPPEQFGSLRRWAFSHCGPLRTGYRGLVFIGADVALTPVMTRGWTARPATWLAKRHLRRHIRDPGLRSRLTPDYPIGAKRILLSNRWYSALSRDNVDLVTAPIQQVTSDGIDTDSAHHRADVIVWSTGFRATEFLVPARVRGREGVDLHQMWSDGAYAYLGAALPRFPNMYMIAGPGSFISHGSNPFIHECQSRLILAAIDMRERTGCAAVEIDEKVMLAYRRWFDAALSRTVWNEVPSWYRTPIGRIVTTWPSSSACFARLARKAPEMAFGPSPIGSVRTVDSLETIDESGRSGQGSSKRTTSQRVQALRTGTELD</sequence>